<feature type="transmembrane region" description="Helical" evidence="3">
    <location>
        <begin position="145"/>
        <end position="163"/>
    </location>
</feature>
<dbReference type="Pfam" id="PF00990">
    <property type="entry name" value="GGDEF"/>
    <property type="match status" value="1"/>
</dbReference>
<organism evidence="5 6">
    <name type="scientific">Salinisphaera aquimarina</name>
    <dbReference type="NCBI Taxonomy" id="2094031"/>
    <lineage>
        <taxon>Bacteria</taxon>
        <taxon>Pseudomonadati</taxon>
        <taxon>Pseudomonadota</taxon>
        <taxon>Gammaproteobacteria</taxon>
        <taxon>Salinisphaerales</taxon>
        <taxon>Salinisphaeraceae</taxon>
        <taxon>Salinisphaera</taxon>
    </lineage>
</organism>
<dbReference type="NCBIfam" id="TIGR00254">
    <property type="entry name" value="GGDEF"/>
    <property type="match status" value="1"/>
</dbReference>
<comment type="catalytic activity">
    <reaction evidence="2">
        <text>2 GTP = 3',3'-c-di-GMP + 2 diphosphate</text>
        <dbReference type="Rhea" id="RHEA:24898"/>
        <dbReference type="ChEBI" id="CHEBI:33019"/>
        <dbReference type="ChEBI" id="CHEBI:37565"/>
        <dbReference type="ChEBI" id="CHEBI:58805"/>
        <dbReference type="EC" id="2.7.7.65"/>
    </reaction>
</comment>
<name>A0ABV7ERZ9_9GAMM</name>
<dbReference type="RefSeq" id="WP_380689505.1">
    <property type="nucleotide sequence ID" value="NZ_JBHRSS010000004.1"/>
</dbReference>
<comment type="caution">
    <text evidence="5">The sequence shown here is derived from an EMBL/GenBank/DDBJ whole genome shotgun (WGS) entry which is preliminary data.</text>
</comment>
<dbReference type="SUPFAM" id="SSF55073">
    <property type="entry name" value="Nucleotide cyclase"/>
    <property type="match status" value="1"/>
</dbReference>
<keyword evidence="3" id="KW-0472">Membrane</keyword>
<feature type="transmembrane region" description="Helical" evidence="3">
    <location>
        <begin position="94"/>
        <end position="114"/>
    </location>
</feature>
<feature type="transmembrane region" description="Helical" evidence="3">
    <location>
        <begin position="42"/>
        <end position="62"/>
    </location>
</feature>
<evidence type="ECO:0000313" key="6">
    <source>
        <dbReference type="Proteomes" id="UP001595462"/>
    </source>
</evidence>
<dbReference type="PANTHER" id="PTHR45138:SF9">
    <property type="entry name" value="DIGUANYLATE CYCLASE DGCM-RELATED"/>
    <property type="match status" value="1"/>
</dbReference>
<dbReference type="Gene3D" id="3.30.70.270">
    <property type="match status" value="1"/>
</dbReference>
<feature type="domain" description="GGDEF" evidence="4">
    <location>
        <begin position="239"/>
        <end position="371"/>
    </location>
</feature>
<evidence type="ECO:0000256" key="1">
    <source>
        <dbReference type="ARBA" id="ARBA00012528"/>
    </source>
</evidence>
<dbReference type="EMBL" id="JBHRSS010000004">
    <property type="protein sequence ID" value="MFC3104402.1"/>
    <property type="molecule type" value="Genomic_DNA"/>
</dbReference>
<evidence type="ECO:0000313" key="5">
    <source>
        <dbReference type="EMBL" id="MFC3104402.1"/>
    </source>
</evidence>
<proteinExistence type="predicted"/>
<keyword evidence="3" id="KW-1133">Transmembrane helix</keyword>
<feature type="transmembrane region" description="Helical" evidence="3">
    <location>
        <begin position="120"/>
        <end position="138"/>
    </location>
</feature>
<dbReference type="InterPro" id="IPR050469">
    <property type="entry name" value="Diguanylate_Cyclase"/>
</dbReference>
<dbReference type="InterPro" id="IPR043128">
    <property type="entry name" value="Rev_trsase/Diguanyl_cyclase"/>
</dbReference>
<evidence type="ECO:0000256" key="2">
    <source>
        <dbReference type="ARBA" id="ARBA00034247"/>
    </source>
</evidence>
<dbReference type="EC" id="2.7.7.65" evidence="1"/>
<dbReference type="PANTHER" id="PTHR45138">
    <property type="entry name" value="REGULATORY COMPONENTS OF SENSORY TRANSDUCTION SYSTEM"/>
    <property type="match status" value="1"/>
</dbReference>
<keyword evidence="3" id="KW-0812">Transmembrane</keyword>
<reference evidence="6" key="1">
    <citation type="journal article" date="2019" name="Int. J. Syst. Evol. Microbiol.">
        <title>The Global Catalogue of Microorganisms (GCM) 10K type strain sequencing project: providing services to taxonomists for standard genome sequencing and annotation.</title>
        <authorList>
            <consortium name="The Broad Institute Genomics Platform"/>
            <consortium name="The Broad Institute Genome Sequencing Center for Infectious Disease"/>
            <person name="Wu L."/>
            <person name="Ma J."/>
        </authorList>
    </citation>
    <scope>NUCLEOTIDE SEQUENCE [LARGE SCALE GENOMIC DNA]</scope>
    <source>
        <strain evidence="6">KCTC 52640</strain>
    </source>
</reference>
<evidence type="ECO:0000256" key="3">
    <source>
        <dbReference type="SAM" id="Phobius"/>
    </source>
</evidence>
<dbReference type="Proteomes" id="UP001595462">
    <property type="component" value="Unassembled WGS sequence"/>
</dbReference>
<dbReference type="InterPro" id="IPR000160">
    <property type="entry name" value="GGDEF_dom"/>
</dbReference>
<evidence type="ECO:0000259" key="4">
    <source>
        <dbReference type="PROSITE" id="PS50887"/>
    </source>
</evidence>
<gene>
    <name evidence="5" type="ORF">ACFOSU_10930</name>
</gene>
<dbReference type="InterPro" id="IPR029787">
    <property type="entry name" value="Nucleotide_cyclase"/>
</dbReference>
<keyword evidence="6" id="KW-1185">Reference proteome</keyword>
<feature type="transmembrane region" description="Helical" evidence="3">
    <location>
        <begin position="175"/>
        <end position="195"/>
    </location>
</feature>
<sequence length="376" mass="41519">MRDKTTVWRDFGSTAVAGRSAATGARHESTLLFSTTAGFRAVFLRLVYMSLGIHAGLFALFVVLDVTVLVYANGISVLLYGLCIGLMHRAFDHATLLIACGEVITHSLVATLLLGWSSGFHYYLLILPPLLFLSNLSMRHCLLSVIALALGYVQFNVVFEHAAALNPLSTPVLSAFRYINMCIVIATIGVLSYMYRANVTAVVVRLRELAATDPLTGLTNRREFFRRTGIQTAESRKNPLYSLVLADIDNFKRVNDTYGHEVGDRLLLDVCDVLRASSRDIDLVTRWGGEEFLLMLPGADMVMAARVAERARWAVLGARIRAHETDHAITMTFGVAERQADEDVELCIARADEALRIGKRNGKDRVELARPASTQT</sequence>
<accession>A0ABV7ERZ9</accession>
<dbReference type="PROSITE" id="PS50887">
    <property type="entry name" value="GGDEF"/>
    <property type="match status" value="1"/>
</dbReference>
<dbReference type="SMART" id="SM00267">
    <property type="entry name" value="GGDEF"/>
    <property type="match status" value="1"/>
</dbReference>
<dbReference type="CDD" id="cd01949">
    <property type="entry name" value="GGDEF"/>
    <property type="match status" value="1"/>
</dbReference>
<feature type="transmembrane region" description="Helical" evidence="3">
    <location>
        <begin position="68"/>
        <end position="87"/>
    </location>
</feature>
<protein>
    <recommendedName>
        <fullName evidence="1">diguanylate cyclase</fullName>
        <ecNumber evidence="1">2.7.7.65</ecNumber>
    </recommendedName>
</protein>